<protein>
    <recommendedName>
        <fullName evidence="4">DUF4283 domain-containing protein</fullName>
    </recommendedName>
</protein>
<comment type="caution">
    <text evidence="2">The sequence shown here is derived from an EMBL/GenBank/DDBJ whole genome shotgun (WGS) entry which is preliminary data.</text>
</comment>
<name>A0ABU6UQQ9_9FABA</name>
<feature type="compositionally biased region" description="Basic and acidic residues" evidence="1">
    <location>
        <begin position="85"/>
        <end position="97"/>
    </location>
</feature>
<evidence type="ECO:0000313" key="2">
    <source>
        <dbReference type="EMBL" id="MED6162620.1"/>
    </source>
</evidence>
<evidence type="ECO:0008006" key="4">
    <source>
        <dbReference type="Google" id="ProtNLM"/>
    </source>
</evidence>
<sequence length="228" mass="26328">MASKKLFSCYARKEMSFGKYKKESTIKDIPSQPLLNPRGYIGTLFLCTNQEGSEDALLHEEDVESLNHEEVHECLEEVEEENEDQEAKNVDQEVKDKDKEPKGIEIVHFASFEATPPKLPSELHFVWVNLSNLKFIGPQHYDLLETDGQLRTLCGVLDKKEVNVGWLNDSRCIMGGVLKLEAQNSERPHKFPSYVIDTKRRNLRKHLESLPFQEKRDDQQGEGWTNRV</sequence>
<feature type="compositionally biased region" description="Basic and acidic residues" evidence="1">
    <location>
        <begin position="209"/>
        <end position="219"/>
    </location>
</feature>
<dbReference type="EMBL" id="JASCZI010121680">
    <property type="protein sequence ID" value="MED6162620.1"/>
    <property type="molecule type" value="Genomic_DNA"/>
</dbReference>
<proteinExistence type="predicted"/>
<evidence type="ECO:0000313" key="3">
    <source>
        <dbReference type="Proteomes" id="UP001341840"/>
    </source>
</evidence>
<reference evidence="2 3" key="1">
    <citation type="journal article" date="2023" name="Plants (Basel)">
        <title>Bridging the Gap: Combining Genomics and Transcriptomics Approaches to Understand Stylosanthes scabra, an Orphan Legume from the Brazilian Caatinga.</title>
        <authorList>
            <person name="Ferreira-Neto J.R.C."/>
            <person name="da Silva M.D."/>
            <person name="Binneck E."/>
            <person name="de Melo N.F."/>
            <person name="da Silva R.H."/>
            <person name="de Melo A.L.T.M."/>
            <person name="Pandolfi V."/>
            <person name="Bustamante F.O."/>
            <person name="Brasileiro-Vidal A.C."/>
            <person name="Benko-Iseppon A.M."/>
        </authorList>
    </citation>
    <scope>NUCLEOTIDE SEQUENCE [LARGE SCALE GENOMIC DNA]</scope>
    <source>
        <tissue evidence="2">Leaves</tissue>
    </source>
</reference>
<keyword evidence="3" id="KW-1185">Reference proteome</keyword>
<gene>
    <name evidence="2" type="ORF">PIB30_072236</name>
</gene>
<dbReference type="Proteomes" id="UP001341840">
    <property type="component" value="Unassembled WGS sequence"/>
</dbReference>
<organism evidence="2 3">
    <name type="scientific">Stylosanthes scabra</name>
    <dbReference type="NCBI Taxonomy" id="79078"/>
    <lineage>
        <taxon>Eukaryota</taxon>
        <taxon>Viridiplantae</taxon>
        <taxon>Streptophyta</taxon>
        <taxon>Embryophyta</taxon>
        <taxon>Tracheophyta</taxon>
        <taxon>Spermatophyta</taxon>
        <taxon>Magnoliopsida</taxon>
        <taxon>eudicotyledons</taxon>
        <taxon>Gunneridae</taxon>
        <taxon>Pentapetalae</taxon>
        <taxon>rosids</taxon>
        <taxon>fabids</taxon>
        <taxon>Fabales</taxon>
        <taxon>Fabaceae</taxon>
        <taxon>Papilionoideae</taxon>
        <taxon>50 kb inversion clade</taxon>
        <taxon>dalbergioids sensu lato</taxon>
        <taxon>Dalbergieae</taxon>
        <taxon>Pterocarpus clade</taxon>
        <taxon>Stylosanthes</taxon>
    </lineage>
</organism>
<feature type="region of interest" description="Disordered" evidence="1">
    <location>
        <begin position="78"/>
        <end position="97"/>
    </location>
</feature>
<evidence type="ECO:0000256" key="1">
    <source>
        <dbReference type="SAM" id="MobiDB-lite"/>
    </source>
</evidence>
<accession>A0ABU6UQQ9</accession>
<feature type="region of interest" description="Disordered" evidence="1">
    <location>
        <begin position="209"/>
        <end position="228"/>
    </location>
</feature>